<feature type="compositionally biased region" description="Polar residues" evidence="1">
    <location>
        <begin position="19"/>
        <end position="37"/>
    </location>
</feature>
<evidence type="ECO:0000313" key="4">
    <source>
        <dbReference type="Proteomes" id="UP000637788"/>
    </source>
</evidence>
<gene>
    <name evidence="3" type="ORF">GCM10010094_91010</name>
</gene>
<dbReference type="EMBL" id="BMPQ01000054">
    <property type="protein sequence ID" value="GGL15907.1"/>
    <property type="molecule type" value="Genomic_DNA"/>
</dbReference>
<feature type="region of interest" description="Disordered" evidence="1">
    <location>
        <begin position="123"/>
        <end position="194"/>
    </location>
</feature>
<reference evidence="3" key="1">
    <citation type="journal article" date="2014" name="Int. J. Syst. Evol. Microbiol.">
        <title>Complete genome sequence of Corynebacterium casei LMG S-19264T (=DSM 44701T), isolated from a smear-ripened cheese.</title>
        <authorList>
            <consortium name="US DOE Joint Genome Institute (JGI-PGF)"/>
            <person name="Walter F."/>
            <person name="Albersmeier A."/>
            <person name="Kalinowski J."/>
            <person name="Ruckert C."/>
        </authorList>
    </citation>
    <scope>NUCLEOTIDE SEQUENCE</scope>
    <source>
        <strain evidence="3">JCM 3035</strain>
    </source>
</reference>
<organism evidence="3 4">
    <name type="scientific">Streptomyces flaveus</name>
    <dbReference type="NCBI Taxonomy" id="66370"/>
    <lineage>
        <taxon>Bacteria</taxon>
        <taxon>Bacillati</taxon>
        <taxon>Actinomycetota</taxon>
        <taxon>Actinomycetes</taxon>
        <taxon>Kitasatosporales</taxon>
        <taxon>Streptomycetaceae</taxon>
        <taxon>Streptomyces</taxon>
        <taxon>Streptomyces aurantiacus group</taxon>
    </lineage>
</organism>
<dbReference type="AlphaFoldDB" id="A0A917VTE4"/>
<protein>
    <recommendedName>
        <fullName evidence="2">BACON domain-containing protein</fullName>
    </recommendedName>
</protein>
<evidence type="ECO:0000313" key="3">
    <source>
        <dbReference type="EMBL" id="GGL15907.1"/>
    </source>
</evidence>
<feature type="compositionally biased region" description="Pro residues" evidence="1">
    <location>
        <begin position="151"/>
        <end position="183"/>
    </location>
</feature>
<reference evidence="3" key="2">
    <citation type="submission" date="2020-09" db="EMBL/GenBank/DDBJ databases">
        <authorList>
            <person name="Sun Q."/>
            <person name="Ohkuma M."/>
        </authorList>
    </citation>
    <scope>NUCLEOTIDE SEQUENCE</scope>
    <source>
        <strain evidence="3">JCM 3035</strain>
    </source>
</reference>
<feature type="compositionally biased region" description="Pro residues" evidence="1">
    <location>
        <begin position="128"/>
        <end position="143"/>
    </location>
</feature>
<keyword evidence="4" id="KW-1185">Reference proteome</keyword>
<feature type="compositionally biased region" description="Low complexity" evidence="1">
    <location>
        <begin position="184"/>
        <end position="194"/>
    </location>
</feature>
<evidence type="ECO:0000256" key="1">
    <source>
        <dbReference type="SAM" id="MobiDB-lite"/>
    </source>
</evidence>
<name>A0A917VTE4_9ACTN</name>
<proteinExistence type="predicted"/>
<accession>A0A917VTE4</accession>
<feature type="region of interest" description="Disordered" evidence="1">
    <location>
        <begin position="1"/>
        <end position="46"/>
    </location>
</feature>
<comment type="caution">
    <text evidence="3">The sequence shown here is derived from an EMBL/GenBank/DDBJ whole genome shotgun (WGS) entry which is preliminary data.</text>
</comment>
<sequence length="194" mass="19296">MKPDAQLSGGAGEGKRSSEVSVSVQVTGAASGRQKSGLSVEADSSGDTTLITLKASGSSPVHWSARTGASWLYMSQSSGTLRPGESLTIKVYVDHLREPNGPWNARVSIAPADAVVFIGGYGTAGPSHPAPAPDATPSAPTPSAPGSTPSDPTPSAPEPTPTGPPPSEPDPTPTEPTDPPSPPSDGSTPAPSGN</sequence>
<dbReference type="Pfam" id="PF19190">
    <property type="entry name" value="BACON_2"/>
    <property type="match status" value="1"/>
</dbReference>
<dbReference type="Proteomes" id="UP000637788">
    <property type="component" value="Unassembled WGS sequence"/>
</dbReference>
<feature type="domain" description="BACON" evidence="2">
    <location>
        <begin position="42"/>
        <end position="101"/>
    </location>
</feature>
<evidence type="ECO:0000259" key="2">
    <source>
        <dbReference type="Pfam" id="PF19190"/>
    </source>
</evidence>
<dbReference type="InterPro" id="IPR024361">
    <property type="entry name" value="BACON"/>
</dbReference>